<name>A0ABP6U0D2_9ACTN</name>
<evidence type="ECO:0000313" key="3">
    <source>
        <dbReference type="Proteomes" id="UP001501455"/>
    </source>
</evidence>
<dbReference type="InterPro" id="IPR014543">
    <property type="entry name" value="UCP028291"/>
</dbReference>
<keyword evidence="3" id="KW-1185">Reference proteome</keyword>
<dbReference type="EMBL" id="BAAAXF010000057">
    <property type="protein sequence ID" value="GAA3500897.1"/>
    <property type="molecule type" value="Genomic_DNA"/>
</dbReference>
<dbReference type="Pfam" id="PF09981">
    <property type="entry name" value="DUF2218"/>
    <property type="match status" value="1"/>
</dbReference>
<dbReference type="Gene3D" id="3.30.310.50">
    <property type="entry name" value="Alpha-D-phosphohexomutase, C-terminal domain"/>
    <property type="match status" value="1"/>
</dbReference>
<keyword evidence="1" id="KW-0812">Transmembrane</keyword>
<keyword evidence="1" id="KW-1133">Transmembrane helix</keyword>
<gene>
    <name evidence="2" type="ORF">GCM10019016_080040</name>
</gene>
<proteinExistence type="predicted"/>
<dbReference type="Proteomes" id="UP001501455">
    <property type="component" value="Unassembled WGS sequence"/>
</dbReference>
<reference evidence="3" key="1">
    <citation type="journal article" date="2019" name="Int. J. Syst. Evol. Microbiol.">
        <title>The Global Catalogue of Microorganisms (GCM) 10K type strain sequencing project: providing services to taxonomists for standard genome sequencing and annotation.</title>
        <authorList>
            <consortium name="The Broad Institute Genomics Platform"/>
            <consortium name="The Broad Institute Genome Sequencing Center for Infectious Disease"/>
            <person name="Wu L."/>
            <person name="Ma J."/>
        </authorList>
    </citation>
    <scope>NUCLEOTIDE SEQUENCE [LARGE SCALE GENOMIC DNA]</scope>
    <source>
        <strain evidence="3">JCM 4816</strain>
    </source>
</reference>
<evidence type="ECO:0008006" key="4">
    <source>
        <dbReference type="Google" id="ProtNLM"/>
    </source>
</evidence>
<sequence length="217" mass="23625">MSGPERNAMLTAEASVETERASRYLDQLCRHAQQMERHPHYRQGARGGGGTHKPPEVHHVEWSDTNGTVLLSLGQWTLRATPDALVLHIEAATEEDLQRMRDLIAARVEKIGRRNHLTVAWQQIEAPSTLPGVGDQADAPHQKELSHAGGMTRRWTVRAVVGAVALLVVAHLVLGGSVLAASQWLGWGAGAVVVAVVVAKVIGMGGFVAHHRRRRSR</sequence>
<keyword evidence="1" id="KW-0472">Membrane</keyword>
<organism evidence="2 3">
    <name type="scientific">Streptomyces prasinosporus</name>
    <dbReference type="NCBI Taxonomy" id="68256"/>
    <lineage>
        <taxon>Bacteria</taxon>
        <taxon>Bacillati</taxon>
        <taxon>Actinomycetota</taxon>
        <taxon>Actinomycetes</taxon>
        <taxon>Kitasatosporales</taxon>
        <taxon>Streptomycetaceae</taxon>
        <taxon>Streptomyces</taxon>
        <taxon>Streptomyces albogriseolus group</taxon>
    </lineage>
</organism>
<evidence type="ECO:0000313" key="2">
    <source>
        <dbReference type="EMBL" id="GAA3500897.1"/>
    </source>
</evidence>
<protein>
    <recommendedName>
        <fullName evidence="4">DUF2218 domain-containing protein</fullName>
    </recommendedName>
</protein>
<comment type="caution">
    <text evidence="2">The sequence shown here is derived from an EMBL/GenBank/DDBJ whole genome shotgun (WGS) entry which is preliminary data.</text>
</comment>
<evidence type="ECO:0000256" key="1">
    <source>
        <dbReference type="SAM" id="Phobius"/>
    </source>
</evidence>
<accession>A0ABP6U0D2</accession>
<feature type="transmembrane region" description="Helical" evidence="1">
    <location>
        <begin position="159"/>
        <end position="181"/>
    </location>
</feature>
<feature type="transmembrane region" description="Helical" evidence="1">
    <location>
        <begin position="187"/>
        <end position="209"/>
    </location>
</feature>